<proteinExistence type="predicted"/>
<keyword evidence="1" id="KW-0732">Signal</keyword>
<evidence type="ECO:0000313" key="3">
    <source>
        <dbReference type="Proteomes" id="UP001203687"/>
    </source>
</evidence>
<evidence type="ECO:0000313" key="2">
    <source>
        <dbReference type="EMBL" id="MCK8480110.1"/>
    </source>
</evidence>
<feature type="signal peptide" evidence="1">
    <location>
        <begin position="1"/>
        <end position="18"/>
    </location>
</feature>
<accession>A0ABT0H6W2</accession>
<feature type="chain" id="PRO_5047017857" description="GLPGLI family protein" evidence="1">
    <location>
        <begin position="19"/>
        <end position="241"/>
    </location>
</feature>
<comment type="caution">
    <text evidence="2">The sequence shown here is derived from an EMBL/GenBank/DDBJ whole genome shotgun (WGS) entry which is preliminary data.</text>
</comment>
<dbReference type="EMBL" id="JALPQF010000004">
    <property type="protein sequence ID" value="MCK8480110.1"/>
    <property type="molecule type" value="Genomic_DNA"/>
</dbReference>
<sequence>MKHLLIMICMCFTALASAQDVKVLKSVINCETGTQKAIEDFNDGRYQVYTFGMMMSNTNDNDFNQFYSAYLTENYNISLIHKGDIVMPDDKCYSDKMKQLLSVKYGKSMLDEVKDDALIAYEKVQQVKNGVCFKSPEEAKRYVLGDWKLKDETTHVTYRFEVTEGEISTQVLLDLDYYNLDEKEALLFPSNQVIKILDFDGCYNVGIENNEYKFGGIFYDFIFNSNNEFECEGYHFIRVAH</sequence>
<protein>
    <recommendedName>
        <fullName evidence="4">GLPGLI family protein</fullName>
    </recommendedName>
</protein>
<name>A0ABT0H6W2_9FLAO</name>
<evidence type="ECO:0008006" key="4">
    <source>
        <dbReference type="Google" id="ProtNLM"/>
    </source>
</evidence>
<keyword evidence="3" id="KW-1185">Reference proteome</keyword>
<dbReference type="Proteomes" id="UP001203687">
    <property type="component" value="Unassembled WGS sequence"/>
</dbReference>
<reference evidence="2" key="1">
    <citation type="submission" date="2022-04" db="EMBL/GenBank/DDBJ databases">
        <authorList>
            <person name="Ren T."/>
        </authorList>
    </citation>
    <scope>NUCLEOTIDE SEQUENCE</scope>
    <source>
        <strain evidence="2">F63249</strain>
    </source>
</reference>
<dbReference type="RefSeq" id="WP_248412290.1">
    <property type="nucleotide sequence ID" value="NZ_JALPQF010000004.1"/>
</dbReference>
<gene>
    <name evidence="2" type="ORF">MUY34_05715</name>
</gene>
<evidence type="ECO:0000256" key="1">
    <source>
        <dbReference type="SAM" id="SignalP"/>
    </source>
</evidence>
<organism evidence="2 3">
    <name type="scientific">Psychroserpens algicola</name>
    <dbReference type="NCBI Taxonomy" id="1719034"/>
    <lineage>
        <taxon>Bacteria</taxon>
        <taxon>Pseudomonadati</taxon>
        <taxon>Bacteroidota</taxon>
        <taxon>Flavobacteriia</taxon>
        <taxon>Flavobacteriales</taxon>
        <taxon>Flavobacteriaceae</taxon>
        <taxon>Psychroserpens</taxon>
    </lineage>
</organism>